<organism evidence="1 2">
    <name type="scientific">Blastopirellula sediminis</name>
    <dbReference type="NCBI Taxonomy" id="2894196"/>
    <lineage>
        <taxon>Bacteria</taxon>
        <taxon>Pseudomonadati</taxon>
        <taxon>Planctomycetota</taxon>
        <taxon>Planctomycetia</taxon>
        <taxon>Pirellulales</taxon>
        <taxon>Pirellulaceae</taxon>
        <taxon>Blastopirellula</taxon>
    </lineage>
</organism>
<dbReference type="SUPFAM" id="SSF48239">
    <property type="entry name" value="Terpenoid cyclases/Protein prenyltransferases"/>
    <property type="match status" value="1"/>
</dbReference>
<dbReference type="InterPro" id="IPR008930">
    <property type="entry name" value="Terpenoid_cyclase/PrenylTrfase"/>
</dbReference>
<sequence>MNLLIVVSLLVAAPSADSPSEAPAESVRDAVTRSVPFLEREGQAWIDNRKCASCHQVPFMVWSLNEAHRAGAEVDLKKLNETIAWSTDWQNWSASKNRDETKQEQAKSGNIDTMYQLLLGRNYAANEADDSPAEWVETFETALATRQQEDGSWTACGQLPLQNRPERETNEVSTMWTLLALHPRSGELPNWNEKLDAAKKYLQEAQPGQSSEWWALRMMFEQRFGSLETATELKQELLSKQREDGGWGWLVEKPSDALGTGIVLFALSHDRQEADAAVESARQFLLDTQKEDGSWIVPSTLKRANGKVKDTSTYWGTAWAVIGLARTQPTN</sequence>
<dbReference type="Gene3D" id="1.50.10.20">
    <property type="match status" value="1"/>
</dbReference>
<proteinExistence type="predicted"/>
<dbReference type="EMBL" id="JAJKFT010000001">
    <property type="protein sequence ID" value="MCC9626799.1"/>
    <property type="molecule type" value="Genomic_DNA"/>
</dbReference>
<dbReference type="AlphaFoldDB" id="A0A9X1MGX5"/>
<evidence type="ECO:0000313" key="1">
    <source>
        <dbReference type="EMBL" id="MCC9626799.1"/>
    </source>
</evidence>
<dbReference type="RefSeq" id="WP_230214186.1">
    <property type="nucleotide sequence ID" value="NZ_JAJKFT010000001.1"/>
</dbReference>
<comment type="caution">
    <text evidence="1">The sequence shown here is derived from an EMBL/GenBank/DDBJ whole genome shotgun (WGS) entry which is preliminary data.</text>
</comment>
<reference evidence="1" key="1">
    <citation type="submission" date="2021-11" db="EMBL/GenBank/DDBJ databases">
        <title>Genome sequence.</title>
        <authorList>
            <person name="Sun Q."/>
        </authorList>
    </citation>
    <scope>NUCLEOTIDE SEQUENCE</scope>
    <source>
        <strain evidence="1">JC732</strain>
    </source>
</reference>
<gene>
    <name evidence="1" type="ORF">LOC68_00125</name>
</gene>
<name>A0A9X1MGX5_9BACT</name>
<dbReference type="Proteomes" id="UP001139103">
    <property type="component" value="Unassembled WGS sequence"/>
</dbReference>
<accession>A0A9X1MGX5</accession>
<protein>
    <submittedName>
        <fullName evidence="1">Terpene cyclase/mutase family protein</fullName>
    </submittedName>
</protein>
<evidence type="ECO:0000313" key="2">
    <source>
        <dbReference type="Proteomes" id="UP001139103"/>
    </source>
</evidence>
<keyword evidence="2" id="KW-1185">Reference proteome</keyword>
<dbReference type="CDD" id="cd00688">
    <property type="entry name" value="ISOPREN_C2_like"/>
    <property type="match status" value="1"/>
</dbReference>